<dbReference type="Pfam" id="PF00010">
    <property type="entry name" value="HLH"/>
    <property type="match status" value="1"/>
</dbReference>
<keyword evidence="3" id="KW-0010">Activator</keyword>
<dbReference type="SMART" id="SM00353">
    <property type="entry name" value="HLH"/>
    <property type="match status" value="1"/>
</dbReference>
<dbReference type="Proteomes" id="UP000053593">
    <property type="component" value="Unassembled WGS sequence"/>
</dbReference>
<feature type="compositionally biased region" description="Low complexity" evidence="6">
    <location>
        <begin position="15"/>
        <end position="33"/>
    </location>
</feature>
<dbReference type="Gene3D" id="4.10.280.10">
    <property type="entry name" value="Helix-loop-helix DNA-binding domain"/>
    <property type="match status" value="1"/>
</dbReference>
<sequence length="334" mass="34874">MYEDYNYSSAGFFLSRGRSPQSTPSSSTAYSGSGDTNSTAYSGSGDTNSTAYSGSGDTNSTAYSRGSKPSPPPYATVPRSHRFNPIGVSPPTKTSARPAANKRGNSKANNDDSDDPEEEDQYLGGVDSRREAVRRQRIELEQKRRDELRGAFARLKATLSPINQKSSKVMLLDRAASHIKYLEAQLKVADDEVNRLRNVNDALMLANQRHDAAAMATASVASSPALPQSLPDEGVLGNTLSVDSLIAGAGRGVGVGVGVGSGEGVDTGASRRASFKRRASQVLEKSGSEKLARIPSSGEDEDEDGAGGYAAEGQGGGEGGVEVFGELDGGSVVV</sequence>
<evidence type="ECO:0000256" key="3">
    <source>
        <dbReference type="ARBA" id="ARBA00023159"/>
    </source>
</evidence>
<dbReference type="GO" id="GO:0090575">
    <property type="term" value="C:RNA polymerase II transcription regulator complex"/>
    <property type="evidence" value="ECO:0007669"/>
    <property type="project" value="TreeGrafter"/>
</dbReference>
<evidence type="ECO:0000259" key="7">
    <source>
        <dbReference type="PROSITE" id="PS50888"/>
    </source>
</evidence>
<dbReference type="InterPro" id="IPR011598">
    <property type="entry name" value="bHLH_dom"/>
</dbReference>
<dbReference type="GO" id="GO:0003700">
    <property type="term" value="F:DNA-binding transcription factor activity"/>
    <property type="evidence" value="ECO:0007669"/>
    <property type="project" value="TreeGrafter"/>
</dbReference>
<evidence type="ECO:0000256" key="6">
    <source>
        <dbReference type="SAM" id="MobiDB-lite"/>
    </source>
</evidence>
<dbReference type="PROSITE" id="PS50888">
    <property type="entry name" value="BHLH"/>
    <property type="match status" value="1"/>
</dbReference>
<accession>A0A0D0D111</accession>
<organism evidence="8 9">
    <name type="scientific">Collybiopsis luxurians FD-317 M1</name>
    <dbReference type="NCBI Taxonomy" id="944289"/>
    <lineage>
        <taxon>Eukaryota</taxon>
        <taxon>Fungi</taxon>
        <taxon>Dikarya</taxon>
        <taxon>Basidiomycota</taxon>
        <taxon>Agaricomycotina</taxon>
        <taxon>Agaricomycetes</taxon>
        <taxon>Agaricomycetidae</taxon>
        <taxon>Agaricales</taxon>
        <taxon>Marasmiineae</taxon>
        <taxon>Omphalotaceae</taxon>
        <taxon>Collybiopsis</taxon>
        <taxon>Collybiopsis luxurians</taxon>
    </lineage>
</organism>
<dbReference type="GO" id="GO:0046983">
    <property type="term" value="F:protein dimerization activity"/>
    <property type="evidence" value="ECO:0007669"/>
    <property type="project" value="InterPro"/>
</dbReference>
<dbReference type="GO" id="GO:0045944">
    <property type="term" value="P:positive regulation of transcription by RNA polymerase II"/>
    <property type="evidence" value="ECO:0007669"/>
    <property type="project" value="TreeGrafter"/>
</dbReference>
<dbReference type="PANTHER" id="PTHR10328:SF3">
    <property type="entry name" value="PROTEIN MAX"/>
    <property type="match status" value="1"/>
</dbReference>
<name>A0A0D0D111_9AGAR</name>
<dbReference type="GO" id="GO:0003677">
    <property type="term" value="F:DNA binding"/>
    <property type="evidence" value="ECO:0007669"/>
    <property type="project" value="UniProtKB-KW"/>
</dbReference>
<feature type="domain" description="BHLH" evidence="7">
    <location>
        <begin position="132"/>
        <end position="182"/>
    </location>
</feature>
<evidence type="ECO:0000256" key="5">
    <source>
        <dbReference type="ARBA" id="ARBA00023242"/>
    </source>
</evidence>
<keyword evidence="5" id="KW-0539">Nucleus</keyword>
<dbReference type="OrthoDB" id="5778525at2759"/>
<evidence type="ECO:0000313" key="9">
    <source>
        <dbReference type="Proteomes" id="UP000053593"/>
    </source>
</evidence>
<keyword evidence="2" id="KW-0238">DNA-binding</keyword>
<keyword evidence="4" id="KW-0804">Transcription</keyword>
<dbReference type="HOGENOM" id="CLU_831718_0_0_1"/>
<dbReference type="EMBL" id="KN834766">
    <property type="protein sequence ID" value="KIK62753.1"/>
    <property type="molecule type" value="Genomic_DNA"/>
</dbReference>
<reference evidence="8 9" key="1">
    <citation type="submission" date="2014-04" db="EMBL/GenBank/DDBJ databases">
        <title>Evolutionary Origins and Diversification of the Mycorrhizal Mutualists.</title>
        <authorList>
            <consortium name="DOE Joint Genome Institute"/>
            <consortium name="Mycorrhizal Genomics Consortium"/>
            <person name="Kohler A."/>
            <person name="Kuo A."/>
            <person name="Nagy L.G."/>
            <person name="Floudas D."/>
            <person name="Copeland A."/>
            <person name="Barry K.W."/>
            <person name="Cichocki N."/>
            <person name="Veneault-Fourrey C."/>
            <person name="LaButti K."/>
            <person name="Lindquist E.A."/>
            <person name="Lipzen A."/>
            <person name="Lundell T."/>
            <person name="Morin E."/>
            <person name="Murat C."/>
            <person name="Riley R."/>
            <person name="Ohm R."/>
            <person name="Sun H."/>
            <person name="Tunlid A."/>
            <person name="Henrissat B."/>
            <person name="Grigoriev I.V."/>
            <person name="Hibbett D.S."/>
            <person name="Martin F."/>
        </authorList>
    </citation>
    <scope>NUCLEOTIDE SEQUENCE [LARGE SCALE GENOMIC DNA]</scope>
    <source>
        <strain evidence="8 9">FD-317 M1</strain>
    </source>
</reference>
<protein>
    <recommendedName>
        <fullName evidence="7">BHLH domain-containing protein</fullName>
    </recommendedName>
</protein>
<evidence type="ECO:0000256" key="2">
    <source>
        <dbReference type="ARBA" id="ARBA00023125"/>
    </source>
</evidence>
<feature type="region of interest" description="Disordered" evidence="6">
    <location>
        <begin position="261"/>
        <end position="322"/>
    </location>
</feature>
<feature type="compositionally biased region" description="Gly residues" evidence="6">
    <location>
        <begin position="306"/>
        <end position="322"/>
    </location>
</feature>
<dbReference type="AlphaFoldDB" id="A0A0D0D111"/>
<dbReference type="SUPFAM" id="SSF47459">
    <property type="entry name" value="HLH, helix-loop-helix DNA-binding domain"/>
    <property type="match status" value="1"/>
</dbReference>
<feature type="compositionally biased region" description="Polar residues" evidence="6">
    <location>
        <begin position="34"/>
        <end position="64"/>
    </location>
</feature>
<gene>
    <name evidence="8" type="ORF">GYMLUDRAFT_164118</name>
</gene>
<keyword evidence="1" id="KW-0805">Transcription regulation</keyword>
<feature type="region of interest" description="Disordered" evidence="6">
    <location>
        <begin position="1"/>
        <end position="130"/>
    </location>
</feature>
<evidence type="ECO:0000256" key="1">
    <source>
        <dbReference type="ARBA" id="ARBA00023015"/>
    </source>
</evidence>
<evidence type="ECO:0000313" key="8">
    <source>
        <dbReference type="EMBL" id="KIK62753.1"/>
    </source>
</evidence>
<dbReference type="InterPro" id="IPR036638">
    <property type="entry name" value="HLH_DNA-bd_sf"/>
</dbReference>
<evidence type="ECO:0000256" key="4">
    <source>
        <dbReference type="ARBA" id="ARBA00023163"/>
    </source>
</evidence>
<proteinExistence type="predicted"/>
<feature type="compositionally biased region" description="Acidic residues" evidence="6">
    <location>
        <begin position="111"/>
        <end position="121"/>
    </location>
</feature>
<keyword evidence="9" id="KW-1185">Reference proteome</keyword>
<dbReference type="PANTHER" id="PTHR10328">
    <property type="entry name" value="PROTEIN MAX MYC-ASSOCIATED FACTOR X"/>
    <property type="match status" value="1"/>
</dbReference>